<dbReference type="AlphaFoldDB" id="A0A132ML09"/>
<dbReference type="EMBL" id="JYIJ01000019">
    <property type="protein sequence ID" value="KWW98091.1"/>
    <property type="molecule type" value="Genomic_DNA"/>
</dbReference>
<evidence type="ECO:0000313" key="2">
    <source>
        <dbReference type="EMBL" id="KWW98091.1"/>
    </source>
</evidence>
<dbReference type="STRING" id="1469144.LI90_3978"/>
<reference evidence="3" key="2">
    <citation type="submission" date="2015-04" db="EMBL/GenBank/DDBJ databases">
        <title>Physiological reanalysis, assessment of diazotrophy, and genome sequences of multiple isolates of Streptomyces thermoautotrophicus.</title>
        <authorList>
            <person name="MacKellar D.C."/>
            <person name="Lieber L."/>
            <person name="Norman J."/>
            <person name="Bolger A."/>
            <person name="Tobin C."/>
            <person name="Murray J.W."/>
            <person name="Woodward J."/>
            <person name="Friesen M."/>
            <person name="Prell J."/>
        </authorList>
    </citation>
    <scope>NUCLEOTIDE SEQUENCE [LARGE SCALE GENOMIC DNA]</scope>
    <source>
        <strain evidence="3">H1</strain>
    </source>
</reference>
<name>A0A132ML09_9ACTN</name>
<accession>A0A132ML09</accession>
<dbReference type="InterPro" id="IPR050270">
    <property type="entry name" value="DegV_domain_contain"/>
</dbReference>
<dbReference type="RefSeq" id="WP_066890229.1">
    <property type="nucleotide sequence ID" value="NZ_JYIJ01000019.1"/>
</dbReference>
<dbReference type="Proteomes" id="UP000070659">
    <property type="component" value="Unassembled WGS sequence"/>
</dbReference>
<dbReference type="PATRIC" id="fig|1469144.10.peg.4262"/>
<dbReference type="PANTHER" id="PTHR33434:SF2">
    <property type="entry name" value="FATTY ACID-BINDING PROTEIN TM_1468"/>
    <property type="match status" value="1"/>
</dbReference>
<evidence type="ECO:0000256" key="1">
    <source>
        <dbReference type="ARBA" id="ARBA00023121"/>
    </source>
</evidence>
<evidence type="ECO:0000313" key="5">
    <source>
        <dbReference type="Proteomes" id="UP000070659"/>
    </source>
</evidence>
<proteinExistence type="predicted"/>
<keyword evidence="4" id="KW-1185">Reference proteome</keyword>
<dbReference type="InterPro" id="IPR003797">
    <property type="entry name" value="DegV"/>
</dbReference>
<dbReference type="Gene3D" id="3.30.1180.10">
    <property type="match status" value="1"/>
</dbReference>
<reference evidence="4" key="3">
    <citation type="submission" date="2015-04" db="EMBL/GenBank/DDBJ databases">
        <title>Physiological reanalysis, assessment of diazotrophy, and genome sequences of multiple isolates of Streptomyces thermoautotrophicus.</title>
        <authorList>
            <person name="MacKellar D.C."/>
            <person name="Lieber L."/>
            <person name="Norman J."/>
            <person name="Bolger A."/>
            <person name="Tobin C."/>
            <person name="Murray J.W."/>
            <person name="Chang R."/>
            <person name="Ford T."/>
            <person name="Nguyen P.Q."/>
            <person name="Woodward J."/>
            <person name="Permingeat H."/>
            <person name="Joshi N.S."/>
            <person name="Silver P.A."/>
            <person name="Usadel B."/>
            <person name="Rutherford A.W."/>
            <person name="Friesen M."/>
            <person name="Prell J."/>
        </authorList>
    </citation>
    <scope>NUCLEOTIDE SEQUENCE [LARGE SCALE GENOMIC DNA]</scope>
    <source>
        <strain evidence="4">H1</strain>
    </source>
</reference>
<reference evidence="2 5" key="1">
    <citation type="submission" date="2015-02" db="EMBL/GenBank/DDBJ databases">
        <title>Physiological reanalysis, assessment of diazotrophy, and genome sequences of multiple isolates of Streptomyces thermoautotrophicus.</title>
        <authorList>
            <person name="MacKellar D.C."/>
            <person name="Lieber L."/>
            <person name="Norman J."/>
            <person name="Bolger A."/>
            <person name="Tobin C."/>
            <person name="Murray J.W."/>
            <person name="Prell J."/>
        </authorList>
    </citation>
    <scope>NUCLEOTIDE SEQUENCE [LARGE SCALE GENOMIC DNA]</scope>
    <source>
        <strain evidence="2 5">UBT1</strain>
    </source>
</reference>
<evidence type="ECO:0000313" key="3">
    <source>
        <dbReference type="EMBL" id="KWX02929.1"/>
    </source>
</evidence>
<protein>
    <submittedName>
        <fullName evidence="2">DegV family protein</fullName>
    </submittedName>
</protein>
<dbReference type="InterPro" id="IPR043168">
    <property type="entry name" value="DegV_C"/>
</dbReference>
<dbReference type="PANTHER" id="PTHR33434">
    <property type="entry name" value="DEGV DOMAIN-CONTAINING PROTEIN DR_1986-RELATED"/>
    <property type="match status" value="1"/>
</dbReference>
<sequence length="282" mass="29802">MAGRVAIVTDSTAALPQDWAARLGVTVVPMRLRIGDREIDEDRATPEMLLSALRDQVPVSTSPPPPPAFYWAYRDAIARGAQAIVSIHISGRLSKTCESAQAAAEQVPVPVHVVDSRWGGMGLGYAALAGAEAALAGASLEQVLEVVHRRCHDGRVLLYVDTLEHLRRGGRIGRAQALLGAALAIKPLLSLEDGEIVPVDKVSGSNRALHRLEEIALKHVGDRPVDLAVEYFDTPDRAAALARRLRAKLPSVRATHVGIGSTTIGAHLGPGALGVTVSPVAP</sequence>
<comment type="caution">
    <text evidence="2">The sequence shown here is derived from an EMBL/GenBank/DDBJ whole genome shotgun (WGS) entry which is preliminary data.</text>
</comment>
<dbReference type="Gene3D" id="3.40.50.10170">
    <property type="match status" value="1"/>
</dbReference>
<keyword evidence="1" id="KW-0446">Lipid-binding</keyword>
<dbReference type="PROSITE" id="PS51482">
    <property type="entry name" value="DEGV"/>
    <property type="match status" value="1"/>
</dbReference>
<evidence type="ECO:0000313" key="4">
    <source>
        <dbReference type="Proteomes" id="UP000070188"/>
    </source>
</evidence>
<dbReference type="GO" id="GO:0008289">
    <property type="term" value="F:lipid binding"/>
    <property type="evidence" value="ECO:0007669"/>
    <property type="project" value="UniProtKB-KW"/>
</dbReference>
<dbReference type="NCBIfam" id="TIGR00762">
    <property type="entry name" value="DegV"/>
    <property type="match status" value="1"/>
</dbReference>
<dbReference type="SUPFAM" id="SSF82549">
    <property type="entry name" value="DAK1/DegV-like"/>
    <property type="match status" value="1"/>
</dbReference>
<gene>
    <name evidence="3" type="ORF">LI90_3978</name>
    <name evidence="2" type="ORF">TH66_22695</name>
</gene>
<dbReference type="Pfam" id="PF02645">
    <property type="entry name" value="DegV"/>
    <property type="match status" value="1"/>
</dbReference>
<dbReference type="EMBL" id="LAXD01000001">
    <property type="protein sequence ID" value="KWX02929.1"/>
    <property type="molecule type" value="Genomic_DNA"/>
</dbReference>
<organism evidence="2 5">
    <name type="scientific">Carbonactinospora thermoautotrophica</name>
    <dbReference type="NCBI Taxonomy" id="1469144"/>
    <lineage>
        <taxon>Bacteria</taxon>
        <taxon>Bacillati</taxon>
        <taxon>Actinomycetota</taxon>
        <taxon>Actinomycetes</taxon>
        <taxon>Kitasatosporales</taxon>
        <taxon>Carbonactinosporaceae</taxon>
        <taxon>Carbonactinospora</taxon>
    </lineage>
</organism>
<dbReference type="OrthoDB" id="9760324at2"/>
<dbReference type="Proteomes" id="UP000070188">
    <property type="component" value="Unassembled WGS sequence"/>
</dbReference>